<feature type="domain" description="Pyridoxamine 5'-phosphate oxidase Alr4036 family FMN-binding" evidence="2">
    <location>
        <begin position="13"/>
        <end position="143"/>
    </location>
</feature>
<name>A0A9P4IRZ9_9PEZI</name>
<dbReference type="Pfam" id="PF12766">
    <property type="entry name" value="Pyridox_oxase_2"/>
    <property type="match status" value="1"/>
</dbReference>
<organism evidence="3 4">
    <name type="scientific">Rhizodiscina lignyota</name>
    <dbReference type="NCBI Taxonomy" id="1504668"/>
    <lineage>
        <taxon>Eukaryota</taxon>
        <taxon>Fungi</taxon>
        <taxon>Dikarya</taxon>
        <taxon>Ascomycota</taxon>
        <taxon>Pezizomycotina</taxon>
        <taxon>Dothideomycetes</taxon>
        <taxon>Pleosporomycetidae</taxon>
        <taxon>Aulographales</taxon>
        <taxon>Rhizodiscinaceae</taxon>
        <taxon>Rhizodiscina</taxon>
    </lineage>
</organism>
<dbReference type="GO" id="GO:0010181">
    <property type="term" value="F:FMN binding"/>
    <property type="evidence" value="ECO:0007669"/>
    <property type="project" value="InterPro"/>
</dbReference>
<evidence type="ECO:0000313" key="4">
    <source>
        <dbReference type="Proteomes" id="UP000799772"/>
    </source>
</evidence>
<proteinExistence type="predicted"/>
<dbReference type="SUPFAM" id="SSF50475">
    <property type="entry name" value="FMN-binding split barrel"/>
    <property type="match status" value="1"/>
</dbReference>
<dbReference type="InterPro" id="IPR012349">
    <property type="entry name" value="Split_barrel_FMN-bd"/>
</dbReference>
<feature type="region of interest" description="Disordered" evidence="1">
    <location>
        <begin position="192"/>
        <end position="212"/>
    </location>
</feature>
<evidence type="ECO:0000259" key="2">
    <source>
        <dbReference type="Pfam" id="PF12766"/>
    </source>
</evidence>
<dbReference type="Proteomes" id="UP000799772">
    <property type="component" value="Unassembled WGS sequence"/>
</dbReference>
<dbReference type="PANTHER" id="PTHR28243">
    <property type="entry name" value="AGL049CP"/>
    <property type="match status" value="1"/>
</dbReference>
<accession>A0A9P4IRZ9</accession>
<dbReference type="InterPro" id="IPR024624">
    <property type="entry name" value="Pyridox_Oxase_Alr4036_FMN-bd"/>
</dbReference>
<dbReference type="OrthoDB" id="5394411at2759"/>
<protein>
    <recommendedName>
        <fullName evidence="2">Pyridoxamine 5'-phosphate oxidase Alr4036 family FMN-binding domain-containing protein</fullName>
    </recommendedName>
</protein>
<keyword evidence="4" id="KW-1185">Reference proteome</keyword>
<reference evidence="3" key="1">
    <citation type="journal article" date="2020" name="Stud. Mycol.">
        <title>101 Dothideomycetes genomes: a test case for predicting lifestyles and emergence of pathogens.</title>
        <authorList>
            <person name="Haridas S."/>
            <person name="Albert R."/>
            <person name="Binder M."/>
            <person name="Bloem J."/>
            <person name="Labutti K."/>
            <person name="Salamov A."/>
            <person name="Andreopoulos B."/>
            <person name="Baker S."/>
            <person name="Barry K."/>
            <person name="Bills G."/>
            <person name="Bluhm B."/>
            <person name="Cannon C."/>
            <person name="Castanera R."/>
            <person name="Culley D."/>
            <person name="Daum C."/>
            <person name="Ezra D."/>
            <person name="Gonzalez J."/>
            <person name="Henrissat B."/>
            <person name="Kuo A."/>
            <person name="Liang C."/>
            <person name="Lipzen A."/>
            <person name="Lutzoni F."/>
            <person name="Magnuson J."/>
            <person name="Mondo S."/>
            <person name="Nolan M."/>
            <person name="Ohm R."/>
            <person name="Pangilinan J."/>
            <person name="Park H.-J."/>
            <person name="Ramirez L."/>
            <person name="Alfaro M."/>
            <person name="Sun H."/>
            <person name="Tritt A."/>
            <person name="Yoshinaga Y."/>
            <person name="Zwiers L.-H."/>
            <person name="Turgeon B."/>
            <person name="Goodwin S."/>
            <person name="Spatafora J."/>
            <person name="Crous P."/>
            <person name="Grigoriev I."/>
        </authorList>
    </citation>
    <scope>NUCLEOTIDE SEQUENCE</scope>
    <source>
        <strain evidence="3">CBS 133067</strain>
    </source>
</reference>
<dbReference type="AlphaFoldDB" id="A0A9P4IRZ9"/>
<gene>
    <name evidence="3" type="ORF">NA57DRAFT_63841</name>
</gene>
<comment type="caution">
    <text evidence="3">The sequence shown here is derived from an EMBL/GenBank/DDBJ whole genome shotgun (WGS) entry which is preliminary data.</text>
</comment>
<dbReference type="EMBL" id="ML978122">
    <property type="protein sequence ID" value="KAF2103201.1"/>
    <property type="molecule type" value="Genomic_DNA"/>
</dbReference>
<evidence type="ECO:0000313" key="3">
    <source>
        <dbReference type="EMBL" id="KAF2103201.1"/>
    </source>
</evidence>
<dbReference type="Gene3D" id="2.30.110.10">
    <property type="entry name" value="Electron Transport, Fmn-binding Protein, Chain A"/>
    <property type="match status" value="1"/>
</dbReference>
<dbReference type="PANTHER" id="PTHR28243:SF1">
    <property type="entry name" value="PYRIDOXAMINE 5'-PHOSPHATE OXIDASE ALR4036 FAMILY FMN-BINDING DOMAIN-CONTAINING PROTEIN"/>
    <property type="match status" value="1"/>
</dbReference>
<evidence type="ECO:0000256" key="1">
    <source>
        <dbReference type="SAM" id="MobiDB-lite"/>
    </source>
</evidence>
<sequence>MSSTASSGLSKPAPWRTTFLNSLSKMDSPEFVLATVAPAASAPTPYLPRARYCIFRGMWAELPENDHNPAETNEKVYESDLPTFTTDIRMEKISQLFASSPGKDGLESVEQILGSGGGGEVEAVWWAKGEGVQWRLKGRAFVVGMDMDEGNDSGVRTVKSEVGERMRVVKGMEGKEEQWRWGKEITGHFGNMSPGMRGTFRAPPPGQRKDAPYDKRLKLGGKVEDLNDEIARKHFRVCIIKPDEVEKLFLADPTKAHRWRWTFRKEVGDWEEEELWP</sequence>